<name>A0A0T5NXG9_9RHOB</name>
<reference evidence="1 2" key="1">
    <citation type="submission" date="2015-04" db="EMBL/GenBank/DDBJ databases">
        <title>The draft genome sequence of Roseovarius indicus B108T.</title>
        <authorList>
            <person name="Li G."/>
            <person name="Lai Q."/>
            <person name="Shao Z."/>
            <person name="Yan P."/>
        </authorList>
    </citation>
    <scope>NUCLEOTIDE SEQUENCE [LARGE SCALE GENOMIC DNA]</scope>
    <source>
        <strain evidence="1 2">B108</strain>
    </source>
</reference>
<dbReference type="EMBL" id="LAXI01000036">
    <property type="protein sequence ID" value="KRS13593.1"/>
    <property type="molecule type" value="Genomic_DNA"/>
</dbReference>
<organism evidence="1 2">
    <name type="scientific">Roseovarius indicus</name>
    <dbReference type="NCBI Taxonomy" id="540747"/>
    <lineage>
        <taxon>Bacteria</taxon>
        <taxon>Pseudomonadati</taxon>
        <taxon>Pseudomonadota</taxon>
        <taxon>Alphaproteobacteria</taxon>
        <taxon>Rhodobacterales</taxon>
        <taxon>Roseobacteraceae</taxon>
        <taxon>Roseovarius</taxon>
    </lineage>
</organism>
<dbReference type="AlphaFoldDB" id="A0A0T5NXG9"/>
<evidence type="ECO:0000313" key="2">
    <source>
        <dbReference type="Proteomes" id="UP000051401"/>
    </source>
</evidence>
<keyword evidence="2" id="KW-1185">Reference proteome</keyword>
<dbReference type="Proteomes" id="UP000051401">
    <property type="component" value="Unassembled WGS sequence"/>
</dbReference>
<sequence length="261" mass="29407">MPRDDARDAALDARTMTPDWYARETRLAHMLPYVSLVDDRTVRTRVNELFQCIRLDGVNSYTTDDAYLDKVTALFARIIAQLGPEFSYYVHKVSKAITPDLEPLREDSFAGEVDRLWRKKLETSGLRDKTLTLTIIHRPPPKSVLPFLNRSAPDRLKEATEKRLRRLGEAVNVFLSGLTELNPRVLSAKSGELIGFLGALNTGQELPLYPANTYGFLSFNVANTRVTFQGDHFELSEGVVGHRYGKSFTIGEYSEGTSCTM</sequence>
<gene>
    <name evidence="1" type="ORF">XM52_27595</name>
</gene>
<proteinExistence type="predicted"/>
<evidence type="ECO:0000313" key="1">
    <source>
        <dbReference type="EMBL" id="KRS13593.1"/>
    </source>
</evidence>
<accession>A0A0T5NXG9</accession>
<feature type="non-terminal residue" evidence="1">
    <location>
        <position position="261"/>
    </location>
</feature>
<protein>
    <submittedName>
        <fullName evidence="1">Type IV secretion system protein B4</fullName>
    </submittedName>
</protein>
<comment type="caution">
    <text evidence="1">The sequence shown here is derived from an EMBL/GenBank/DDBJ whole genome shotgun (WGS) entry which is preliminary data.</text>
</comment>